<feature type="signal peptide" evidence="1">
    <location>
        <begin position="1"/>
        <end position="22"/>
    </location>
</feature>
<accession>A0A6H5IHC4</accession>
<proteinExistence type="predicted"/>
<dbReference type="InterPro" id="IPR052728">
    <property type="entry name" value="O2_lipid_transport_reg"/>
</dbReference>
<gene>
    <name evidence="2" type="ORF">TBRA_LOCUS8352</name>
</gene>
<name>A0A6H5IHC4_9HYME</name>
<keyword evidence="3" id="KW-1185">Reference proteome</keyword>
<dbReference type="AlphaFoldDB" id="A0A6H5IHC4"/>
<dbReference type="OrthoDB" id="207378at2759"/>
<dbReference type="PANTHER" id="PTHR11161">
    <property type="entry name" value="O-ACYLTRANSFERASE"/>
    <property type="match status" value="1"/>
</dbReference>
<reference evidence="2 3" key="1">
    <citation type="submission" date="2020-02" db="EMBL/GenBank/DDBJ databases">
        <authorList>
            <person name="Ferguson B K."/>
        </authorList>
    </citation>
    <scope>NUCLEOTIDE SEQUENCE [LARGE SCALE GENOMIC DNA]</scope>
</reference>
<dbReference type="Proteomes" id="UP000479190">
    <property type="component" value="Unassembled WGS sequence"/>
</dbReference>
<sequence>MVIYIGFLVMCTLLDLRERQEAAERADCKAIASKSDAAAPETSTTGLTKTLVRFSFIRNAEAVLSTKVHEGNLPVINGIRVISTAWIVLFHEYFVQLFGVNVNVLDIPKVKREEKSVTMIRCKINSRRRCDDTRS</sequence>
<evidence type="ECO:0000313" key="2">
    <source>
        <dbReference type="EMBL" id="CAB0036485.1"/>
    </source>
</evidence>
<dbReference type="EMBL" id="CADCXV010000817">
    <property type="protein sequence ID" value="CAB0036485.1"/>
    <property type="molecule type" value="Genomic_DNA"/>
</dbReference>
<evidence type="ECO:0000256" key="1">
    <source>
        <dbReference type="SAM" id="SignalP"/>
    </source>
</evidence>
<feature type="chain" id="PRO_5026166447" evidence="1">
    <location>
        <begin position="23"/>
        <end position="135"/>
    </location>
</feature>
<evidence type="ECO:0000313" key="3">
    <source>
        <dbReference type="Proteomes" id="UP000479190"/>
    </source>
</evidence>
<keyword evidence="1" id="KW-0732">Signal</keyword>
<protein>
    <submittedName>
        <fullName evidence="2">Uncharacterized protein</fullName>
    </submittedName>
</protein>
<dbReference type="PANTHER" id="PTHR11161:SF0">
    <property type="entry name" value="O-ACYLTRANSFERASE LIKE PROTEIN"/>
    <property type="match status" value="1"/>
</dbReference>
<organism evidence="2 3">
    <name type="scientific">Trichogramma brassicae</name>
    <dbReference type="NCBI Taxonomy" id="86971"/>
    <lineage>
        <taxon>Eukaryota</taxon>
        <taxon>Metazoa</taxon>
        <taxon>Ecdysozoa</taxon>
        <taxon>Arthropoda</taxon>
        <taxon>Hexapoda</taxon>
        <taxon>Insecta</taxon>
        <taxon>Pterygota</taxon>
        <taxon>Neoptera</taxon>
        <taxon>Endopterygota</taxon>
        <taxon>Hymenoptera</taxon>
        <taxon>Apocrita</taxon>
        <taxon>Proctotrupomorpha</taxon>
        <taxon>Chalcidoidea</taxon>
        <taxon>Trichogrammatidae</taxon>
        <taxon>Trichogramma</taxon>
    </lineage>
</organism>